<feature type="modified residue" description="4-aspartylphosphate" evidence="6">
    <location>
        <position position="56"/>
    </location>
</feature>
<dbReference type="PANTHER" id="PTHR48111:SF1">
    <property type="entry name" value="TWO-COMPONENT RESPONSE REGULATOR ORR33"/>
    <property type="match status" value="1"/>
</dbReference>
<keyword evidence="5" id="KW-0804">Transcription</keyword>
<evidence type="ECO:0000256" key="5">
    <source>
        <dbReference type="ARBA" id="ARBA00023163"/>
    </source>
</evidence>
<keyword evidence="1 6" id="KW-0597">Phosphoprotein</keyword>
<dbReference type="InterPro" id="IPR039420">
    <property type="entry name" value="WalR-like"/>
</dbReference>
<gene>
    <name evidence="8" type="ORF">K5I29_09235</name>
</gene>
<dbReference type="SUPFAM" id="SSF52172">
    <property type="entry name" value="CheY-like"/>
    <property type="match status" value="1"/>
</dbReference>
<keyword evidence="3" id="KW-0805">Transcription regulation</keyword>
<accession>A0ABY6LWJ0</accession>
<dbReference type="Pfam" id="PF00072">
    <property type="entry name" value="Response_reg"/>
    <property type="match status" value="1"/>
</dbReference>
<sequence length="234" mass="26622">MEPIKCILIDDELPSLTYLKAIVEQIDTVEVVKVYNQSEKFLAEYKNLDFDLVVSDIQMPVLDGLALANIMQNKQFIFTTAFRDFAVEAFELNAVDYLTKPIQKERLEKAIAKAQMTTAIKPEPVSFCTLNTDRGKMVLQFSDILYIKVSDADPRDKIALLPELVEVVLKNITFKELNKILPAELFCQINKKEIIAYSAVNFFTADAITTKIRKNNGFLELVLSPNFAAKFRLK</sequence>
<dbReference type="InterPro" id="IPR001789">
    <property type="entry name" value="Sig_transdc_resp-reg_receiver"/>
</dbReference>
<feature type="domain" description="Response regulatory" evidence="7">
    <location>
        <begin position="5"/>
        <end position="115"/>
    </location>
</feature>
<evidence type="ECO:0000256" key="2">
    <source>
        <dbReference type="ARBA" id="ARBA00023012"/>
    </source>
</evidence>
<dbReference type="EMBL" id="CP081495">
    <property type="protein sequence ID" value="UYW00708.1"/>
    <property type="molecule type" value="Genomic_DNA"/>
</dbReference>
<dbReference type="SMART" id="SM00850">
    <property type="entry name" value="LytTR"/>
    <property type="match status" value="1"/>
</dbReference>
<dbReference type="Proteomes" id="UP001163328">
    <property type="component" value="Chromosome"/>
</dbReference>
<evidence type="ECO:0000313" key="9">
    <source>
        <dbReference type="Proteomes" id="UP001163328"/>
    </source>
</evidence>
<dbReference type="Gene3D" id="3.40.50.2300">
    <property type="match status" value="1"/>
</dbReference>
<name>A0ABY6LWJ0_9FLAO</name>
<organism evidence="8 9">
    <name type="scientific">Flavobacterium agricola</name>
    <dbReference type="NCBI Taxonomy" id="2870839"/>
    <lineage>
        <taxon>Bacteria</taxon>
        <taxon>Pseudomonadati</taxon>
        <taxon>Bacteroidota</taxon>
        <taxon>Flavobacteriia</taxon>
        <taxon>Flavobacteriales</taxon>
        <taxon>Flavobacteriaceae</taxon>
        <taxon>Flavobacterium</taxon>
    </lineage>
</organism>
<dbReference type="PROSITE" id="PS50110">
    <property type="entry name" value="RESPONSE_REGULATORY"/>
    <property type="match status" value="1"/>
</dbReference>
<evidence type="ECO:0000256" key="6">
    <source>
        <dbReference type="PROSITE-ProRule" id="PRU00169"/>
    </source>
</evidence>
<keyword evidence="2" id="KW-0902">Two-component regulatory system</keyword>
<dbReference type="RefSeq" id="WP_264432731.1">
    <property type="nucleotide sequence ID" value="NZ_CP081495.1"/>
</dbReference>
<evidence type="ECO:0000256" key="4">
    <source>
        <dbReference type="ARBA" id="ARBA00023125"/>
    </source>
</evidence>
<dbReference type="InterPro" id="IPR011006">
    <property type="entry name" value="CheY-like_superfamily"/>
</dbReference>
<evidence type="ECO:0000259" key="7">
    <source>
        <dbReference type="PROSITE" id="PS50110"/>
    </source>
</evidence>
<dbReference type="Gene3D" id="2.40.50.1020">
    <property type="entry name" value="LytTr DNA-binding domain"/>
    <property type="match status" value="1"/>
</dbReference>
<keyword evidence="4" id="KW-0238">DNA-binding</keyword>
<proteinExistence type="predicted"/>
<reference evidence="8" key="1">
    <citation type="submission" date="2021-08" db="EMBL/GenBank/DDBJ databases">
        <title>Flavobacterium sp. strain CC-SYL302.</title>
        <authorList>
            <person name="Lin S.-Y."/>
            <person name="Lee T.-H."/>
            <person name="Young C.-C."/>
        </authorList>
    </citation>
    <scope>NUCLEOTIDE SEQUENCE</scope>
    <source>
        <strain evidence="8">CC-SYL302</strain>
    </source>
</reference>
<dbReference type="PANTHER" id="PTHR48111">
    <property type="entry name" value="REGULATOR OF RPOS"/>
    <property type="match status" value="1"/>
</dbReference>
<dbReference type="InterPro" id="IPR007492">
    <property type="entry name" value="LytTR_DNA-bd_dom"/>
</dbReference>
<evidence type="ECO:0000313" key="8">
    <source>
        <dbReference type="EMBL" id="UYW00708.1"/>
    </source>
</evidence>
<evidence type="ECO:0000256" key="1">
    <source>
        <dbReference type="ARBA" id="ARBA00022553"/>
    </source>
</evidence>
<evidence type="ECO:0000256" key="3">
    <source>
        <dbReference type="ARBA" id="ARBA00023015"/>
    </source>
</evidence>
<dbReference type="SMART" id="SM00448">
    <property type="entry name" value="REC"/>
    <property type="match status" value="1"/>
</dbReference>
<protein>
    <submittedName>
        <fullName evidence="8">Response regulator transcription factor</fullName>
    </submittedName>
</protein>
<keyword evidence="9" id="KW-1185">Reference proteome</keyword>